<name>A0ABU0MFA5_9PROT</name>
<accession>A0ABU0MFA5</accession>
<comment type="caution">
    <text evidence="1">The sequence shown here is derived from an EMBL/GenBank/DDBJ whole genome shotgun (WGS) entry which is preliminary data.</text>
</comment>
<sequence length="38" mass="4105">MSGGTTMVMTHVWNADRTIGYKPTFLGFVQATASVKSL</sequence>
<reference evidence="1 2" key="1">
    <citation type="submission" date="2023-07" db="EMBL/GenBank/DDBJ databases">
        <title>Genomic Encyclopedia of Type Strains, Phase IV (KMG-IV): sequencing the most valuable type-strain genomes for metagenomic binning, comparative biology and taxonomic classification.</title>
        <authorList>
            <person name="Goeker M."/>
        </authorList>
    </citation>
    <scope>NUCLEOTIDE SEQUENCE [LARGE SCALE GENOMIC DNA]</scope>
    <source>
        <strain evidence="1 2">DSM 19922</strain>
    </source>
</reference>
<evidence type="ECO:0000313" key="2">
    <source>
        <dbReference type="Proteomes" id="UP001244552"/>
    </source>
</evidence>
<organism evidence="1 2">
    <name type="scientific">Azospirillum picis</name>
    <dbReference type="NCBI Taxonomy" id="488438"/>
    <lineage>
        <taxon>Bacteria</taxon>
        <taxon>Pseudomonadati</taxon>
        <taxon>Pseudomonadota</taxon>
        <taxon>Alphaproteobacteria</taxon>
        <taxon>Rhodospirillales</taxon>
        <taxon>Azospirillaceae</taxon>
        <taxon>Azospirillum</taxon>
    </lineage>
</organism>
<protein>
    <submittedName>
        <fullName evidence="1">Uncharacterized protein</fullName>
    </submittedName>
</protein>
<proteinExistence type="predicted"/>
<dbReference type="EMBL" id="JAUSVU010000002">
    <property type="protein sequence ID" value="MDQ0532121.1"/>
    <property type="molecule type" value="Genomic_DNA"/>
</dbReference>
<dbReference type="Proteomes" id="UP001244552">
    <property type="component" value="Unassembled WGS sequence"/>
</dbReference>
<evidence type="ECO:0000313" key="1">
    <source>
        <dbReference type="EMBL" id="MDQ0532121.1"/>
    </source>
</evidence>
<gene>
    <name evidence="1" type="ORF">QO018_000957</name>
</gene>
<keyword evidence="2" id="KW-1185">Reference proteome</keyword>